<evidence type="ECO:0008006" key="10">
    <source>
        <dbReference type="Google" id="ProtNLM"/>
    </source>
</evidence>
<dbReference type="InterPro" id="IPR038570">
    <property type="entry name" value="HicA_sf"/>
</dbReference>
<keyword evidence="4" id="KW-0255">Endonuclease</keyword>
<keyword evidence="7" id="KW-0346">Stress response</keyword>
<evidence type="ECO:0000256" key="6">
    <source>
        <dbReference type="ARBA" id="ARBA00022884"/>
    </source>
</evidence>
<dbReference type="AlphaFoldDB" id="A0A2M6XTK1"/>
<gene>
    <name evidence="8" type="ORF">COT27_00405</name>
</gene>
<keyword evidence="2" id="KW-1277">Toxin-antitoxin system</keyword>
<protein>
    <recommendedName>
        <fullName evidence="10">Addiction module toxin, HicA family</fullName>
    </recommendedName>
</protein>
<keyword evidence="6" id="KW-0694">RNA-binding</keyword>
<evidence type="ECO:0000256" key="2">
    <source>
        <dbReference type="ARBA" id="ARBA00022649"/>
    </source>
</evidence>
<sequence>MPKLPIITDRDPIQALKKLGFFEHRQHGTSHLIMKHNDGRRTVVPIHPGRDIPKGTLRAILRDINISNEELIKFL</sequence>
<organism evidence="8 9">
    <name type="scientific">Candidatus Kuenenbacteria bacterium CG08_land_8_20_14_0_20_37_23</name>
    <dbReference type="NCBI Taxonomy" id="1974617"/>
    <lineage>
        <taxon>Bacteria</taxon>
        <taxon>Candidatus Kueneniibacteriota</taxon>
    </lineage>
</organism>
<dbReference type="GO" id="GO:0003729">
    <property type="term" value="F:mRNA binding"/>
    <property type="evidence" value="ECO:0007669"/>
    <property type="project" value="InterPro"/>
</dbReference>
<dbReference type="SUPFAM" id="SSF54786">
    <property type="entry name" value="YcfA/nrd intein domain"/>
    <property type="match status" value="1"/>
</dbReference>
<dbReference type="Proteomes" id="UP000230586">
    <property type="component" value="Unassembled WGS sequence"/>
</dbReference>
<dbReference type="PANTHER" id="PTHR34873">
    <property type="entry name" value="SSR1766 PROTEIN"/>
    <property type="match status" value="1"/>
</dbReference>
<comment type="similarity">
    <text evidence="1">Belongs to the HicA mRNA interferase family.</text>
</comment>
<name>A0A2M6XTK1_9BACT</name>
<comment type="caution">
    <text evidence="8">The sequence shown here is derived from an EMBL/GenBank/DDBJ whole genome shotgun (WGS) entry which is preliminary data.</text>
</comment>
<evidence type="ECO:0000256" key="3">
    <source>
        <dbReference type="ARBA" id="ARBA00022722"/>
    </source>
</evidence>
<dbReference type="InterPro" id="IPR012933">
    <property type="entry name" value="HicA_mRNA_interferase"/>
</dbReference>
<dbReference type="EMBL" id="PEXX01000006">
    <property type="protein sequence ID" value="PIU10966.1"/>
    <property type="molecule type" value="Genomic_DNA"/>
</dbReference>
<evidence type="ECO:0000256" key="4">
    <source>
        <dbReference type="ARBA" id="ARBA00022759"/>
    </source>
</evidence>
<proteinExistence type="inferred from homology"/>
<evidence type="ECO:0000313" key="8">
    <source>
        <dbReference type="EMBL" id="PIU10966.1"/>
    </source>
</evidence>
<evidence type="ECO:0000313" key="9">
    <source>
        <dbReference type="Proteomes" id="UP000230586"/>
    </source>
</evidence>
<evidence type="ECO:0000256" key="7">
    <source>
        <dbReference type="ARBA" id="ARBA00023016"/>
    </source>
</evidence>
<dbReference type="Pfam" id="PF07927">
    <property type="entry name" value="HicA_toxin"/>
    <property type="match status" value="1"/>
</dbReference>
<dbReference type="GO" id="GO:0004519">
    <property type="term" value="F:endonuclease activity"/>
    <property type="evidence" value="ECO:0007669"/>
    <property type="project" value="UniProtKB-KW"/>
</dbReference>
<dbReference type="GO" id="GO:0016787">
    <property type="term" value="F:hydrolase activity"/>
    <property type="evidence" value="ECO:0007669"/>
    <property type="project" value="UniProtKB-KW"/>
</dbReference>
<dbReference type="Gene3D" id="3.30.920.30">
    <property type="entry name" value="Hypothetical protein"/>
    <property type="match status" value="1"/>
</dbReference>
<dbReference type="PANTHER" id="PTHR34873:SF3">
    <property type="entry name" value="ADDICTION MODULE TOXIN, HICA FAMILY"/>
    <property type="match status" value="1"/>
</dbReference>
<evidence type="ECO:0000256" key="5">
    <source>
        <dbReference type="ARBA" id="ARBA00022801"/>
    </source>
</evidence>
<keyword evidence="5" id="KW-0378">Hydrolase</keyword>
<evidence type="ECO:0000256" key="1">
    <source>
        <dbReference type="ARBA" id="ARBA00006620"/>
    </source>
</evidence>
<reference evidence="9" key="1">
    <citation type="submission" date="2017-09" db="EMBL/GenBank/DDBJ databases">
        <title>Depth-based differentiation of microbial function through sediment-hosted aquifers and enrichment of novel symbionts in the deep terrestrial subsurface.</title>
        <authorList>
            <person name="Probst A.J."/>
            <person name="Ladd B."/>
            <person name="Jarett J.K."/>
            <person name="Geller-Mcgrath D.E."/>
            <person name="Sieber C.M.K."/>
            <person name="Emerson J.B."/>
            <person name="Anantharaman K."/>
            <person name="Thomas B.C."/>
            <person name="Malmstrom R."/>
            <person name="Stieglmeier M."/>
            <person name="Klingl A."/>
            <person name="Woyke T."/>
            <person name="Ryan C.M."/>
            <person name="Banfield J.F."/>
        </authorList>
    </citation>
    <scope>NUCLEOTIDE SEQUENCE [LARGE SCALE GENOMIC DNA]</scope>
</reference>
<accession>A0A2M6XTK1</accession>
<keyword evidence="3" id="KW-0540">Nuclease</keyword>